<proteinExistence type="predicted"/>
<dbReference type="Proteomes" id="UP001479436">
    <property type="component" value="Unassembled WGS sequence"/>
</dbReference>
<accession>A0ABR2VL19</accession>
<name>A0ABR2VL19_9FUNG</name>
<organism evidence="1 2">
    <name type="scientific">Basidiobolus ranarum</name>
    <dbReference type="NCBI Taxonomy" id="34480"/>
    <lineage>
        <taxon>Eukaryota</taxon>
        <taxon>Fungi</taxon>
        <taxon>Fungi incertae sedis</taxon>
        <taxon>Zoopagomycota</taxon>
        <taxon>Entomophthoromycotina</taxon>
        <taxon>Basidiobolomycetes</taxon>
        <taxon>Basidiobolales</taxon>
        <taxon>Basidiobolaceae</taxon>
        <taxon>Basidiobolus</taxon>
    </lineage>
</organism>
<protein>
    <submittedName>
        <fullName evidence="1">Uncharacterized protein</fullName>
    </submittedName>
</protein>
<keyword evidence="2" id="KW-1185">Reference proteome</keyword>
<evidence type="ECO:0000313" key="1">
    <source>
        <dbReference type="EMBL" id="KAK9674838.1"/>
    </source>
</evidence>
<reference evidence="1 2" key="1">
    <citation type="submission" date="2023-04" db="EMBL/GenBank/DDBJ databases">
        <title>Genome of Basidiobolus ranarum AG-B5.</title>
        <authorList>
            <person name="Stajich J.E."/>
            <person name="Carter-House D."/>
            <person name="Gryganskyi A."/>
        </authorList>
    </citation>
    <scope>NUCLEOTIDE SEQUENCE [LARGE SCALE GENOMIC DNA]</scope>
    <source>
        <strain evidence="1 2">AG-B5</strain>
    </source>
</reference>
<gene>
    <name evidence="1" type="ORF">K7432_016850</name>
</gene>
<evidence type="ECO:0000313" key="2">
    <source>
        <dbReference type="Proteomes" id="UP001479436"/>
    </source>
</evidence>
<sequence>MHSEQAYYPTTPERKNGLSKESGTYTIKIQGSNIKVKLRALIAGSSQGGALSSTLTLSTSTNSELLPASDMRKWTLLKTLCDAGKGNNIRSLIYVELDDTLDLGEASEMSMTLKANWMTLYLYHLEIIPVDE</sequence>
<dbReference type="EMBL" id="JASJQH010009961">
    <property type="protein sequence ID" value="KAK9674838.1"/>
    <property type="molecule type" value="Genomic_DNA"/>
</dbReference>
<comment type="caution">
    <text evidence="1">The sequence shown here is derived from an EMBL/GenBank/DDBJ whole genome shotgun (WGS) entry which is preliminary data.</text>
</comment>